<evidence type="ECO:0000256" key="10">
    <source>
        <dbReference type="ARBA" id="ARBA00023180"/>
    </source>
</evidence>
<feature type="disulfide bond" evidence="12">
    <location>
        <begin position="1042"/>
        <end position="1069"/>
    </location>
</feature>
<feature type="compositionally biased region" description="Low complexity" evidence="13">
    <location>
        <begin position="92"/>
        <end position="167"/>
    </location>
</feature>
<dbReference type="SUPFAM" id="SSF56436">
    <property type="entry name" value="C-type lectin-like"/>
    <property type="match status" value="1"/>
</dbReference>
<dbReference type="GO" id="GO:0000902">
    <property type="term" value="P:cell morphogenesis"/>
    <property type="evidence" value="ECO:0007669"/>
    <property type="project" value="UniProtKB-ARBA"/>
</dbReference>
<feature type="disulfide bond" evidence="12">
    <location>
        <begin position="1514"/>
        <end position="1557"/>
    </location>
</feature>
<evidence type="ECO:0000256" key="12">
    <source>
        <dbReference type="PROSITE-ProRule" id="PRU00302"/>
    </source>
</evidence>
<dbReference type="FunFam" id="2.10.70.10:FF:000014">
    <property type="entry name" value="Membrane cofactor protein"/>
    <property type="match status" value="4"/>
</dbReference>
<protein>
    <submittedName>
        <fullName evidence="20">CSMD1 protein</fullName>
    </submittedName>
</protein>
<feature type="domain" description="Sushi" evidence="18">
    <location>
        <begin position="1278"/>
        <end position="1328"/>
    </location>
</feature>
<dbReference type="GO" id="GO:0005509">
    <property type="term" value="F:calcium ion binding"/>
    <property type="evidence" value="ECO:0007669"/>
    <property type="project" value="InterPro"/>
</dbReference>
<dbReference type="InterPro" id="IPR000082">
    <property type="entry name" value="SEA_dom"/>
</dbReference>
<dbReference type="FunFam" id="2.10.70.10:FF:000064">
    <property type="entry name" value="Fibulin 7"/>
    <property type="match status" value="8"/>
</dbReference>
<dbReference type="InterPro" id="IPR036084">
    <property type="entry name" value="Ser_inhib-like_sf"/>
</dbReference>
<feature type="disulfide bond" evidence="12">
    <location>
        <begin position="1187"/>
        <end position="1214"/>
    </location>
</feature>
<feature type="disulfide bond" evidence="12">
    <location>
        <begin position="1543"/>
        <end position="1570"/>
    </location>
</feature>
<feature type="disulfide bond" evidence="12">
    <location>
        <begin position="2006"/>
        <end position="2033"/>
    </location>
</feature>
<feature type="domain" description="Sushi" evidence="18">
    <location>
        <begin position="1916"/>
        <end position="1974"/>
    </location>
</feature>
<feature type="region of interest" description="Disordered" evidence="13">
    <location>
        <begin position="1"/>
        <end position="33"/>
    </location>
</feature>
<evidence type="ECO:0000256" key="6">
    <source>
        <dbReference type="ARBA" id="ARBA00022737"/>
    </source>
</evidence>
<dbReference type="InterPro" id="IPR016187">
    <property type="entry name" value="CTDL_fold"/>
</dbReference>
<dbReference type="SMART" id="SM00832">
    <property type="entry name" value="C8"/>
    <property type="match status" value="2"/>
</dbReference>
<evidence type="ECO:0000256" key="3">
    <source>
        <dbReference type="ARBA" id="ARBA00022536"/>
    </source>
</evidence>
<feature type="disulfide bond" evidence="12">
    <location>
        <begin position="1421"/>
        <end position="1448"/>
    </location>
</feature>
<feature type="disulfide bond" evidence="11">
    <location>
        <begin position="1750"/>
        <end position="1759"/>
    </location>
</feature>
<feature type="domain" description="Sushi" evidence="18">
    <location>
        <begin position="1072"/>
        <end position="1132"/>
    </location>
</feature>
<keyword evidence="6" id="KW-0677">Repeat</keyword>
<dbReference type="InterPro" id="IPR016186">
    <property type="entry name" value="C-type_lectin-like/link_sf"/>
</dbReference>
<dbReference type="FunFam" id="2.10.25.10:FF:000472">
    <property type="entry name" value="Uncharacterized protein, isoform A"/>
    <property type="match status" value="1"/>
</dbReference>
<dbReference type="PROSITE" id="PS00022">
    <property type="entry name" value="EGF_1"/>
    <property type="match status" value="5"/>
</dbReference>
<dbReference type="PROSITE" id="PS50026">
    <property type="entry name" value="EGF_3"/>
    <property type="match status" value="9"/>
</dbReference>
<dbReference type="SMART" id="SM00034">
    <property type="entry name" value="CLECT"/>
    <property type="match status" value="1"/>
</dbReference>
<dbReference type="PROSITE" id="PS50923">
    <property type="entry name" value="SUSHI"/>
    <property type="match status" value="14"/>
</dbReference>
<keyword evidence="5" id="KW-0732">Signal</keyword>
<feature type="disulfide bond" evidence="12">
    <location>
        <begin position="1977"/>
        <end position="2020"/>
    </location>
</feature>
<keyword evidence="14" id="KW-1133">Transmembrane helix</keyword>
<dbReference type="GO" id="GO:0005886">
    <property type="term" value="C:plasma membrane"/>
    <property type="evidence" value="ECO:0007669"/>
    <property type="project" value="UniProtKB-ARBA"/>
</dbReference>
<feature type="disulfide bond" evidence="12">
    <location>
        <begin position="1886"/>
        <end position="1913"/>
    </location>
</feature>
<evidence type="ECO:0000256" key="7">
    <source>
        <dbReference type="ARBA" id="ARBA00022837"/>
    </source>
</evidence>
<dbReference type="Proteomes" id="UP000838412">
    <property type="component" value="Chromosome 7"/>
</dbReference>
<evidence type="ECO:0000256" key="9">
    <source>
        <dbReference type="ARBA" id="ARBA00023157"/>
    </source>
</evidence>
<dbReference type="Pfam" id="PF12661">
    <property type="entry name" value="hEGF"/>
    <property type="match status" value="1"/>
</dbReference>
<keyword evidence="9 11" id="KW-1015">Disulfide bond</keyword>
<dbReference type="InterPro" id="IPR014853">
    <property type="entry name" value="VWF/SSPO/ZAN-like_Cys-rich_dom"/>
</dbReference>
<dbReference type="PANTHER" id="PTHR19325:SF567">
    <property type="entry name" value="SUSHI, VON WILLEBRAND FACTOR TYPE A, EGF AND PENTRAXIN DOMAIN-CONTAINING PROTEIN 1-LIKE"/>
    <property type="match status" value="1"/>
</dbReference>
<feature type="domain" description="Sushi" evidence="18">
    <location>
        <begin position="1156"/>
        <end position="1216"/>
    </location>
</feature>
<dbReference type="InterPro" id="IPR013032">
    <property type="entry name" value="EGF-like_CS"/>
</dbReference>
<reference evidence="20" key="1">
    <citation type="submission" date="2022-01" db="EMBL/GenBank/DDBJ databases">
        <authorList>
            <person name="Braso-Vives M."/>
        </authorList>
    </citation>
    <scope>NUCLEOTIDE SEQUENCE</scope>
</reference>
<dbReference type="GO" id="GO:0005576">
    <property type="term" value="C:extracellular region"/>
    <property type="evidence" value="ECO:0007669"/>
    <property type="project" value="UniProtKB-SubCell"/>
</dbReference>
<dbReference type="InterPro" id="IPR035976">
    <property type="entry name" value="Sushi/SCR/CCP_sf"/>
</dbReference>
<dbReference type="FunFam" id="2.10.25.10:FF:000230">
    <property type="entry name" value="Delta-like protein"/>
    <property type="match status" value="1"/>
</dbReference>
<dbReference type="PROSITE" id="PS50041">
    <property type="entry name" value="C_TYPE_LECTIN_2"/>
    <property type="match status" value="1"/>
</dbReference>
<keyword evidence="10" id="KW-0325">Glycoprotein</keyword>
<feature type="domain" description="EGF-like" evidence="16">
    <location>
        <begin position="1808"/>
        <end position="1844"/>
    </location>
</feature>
<dbReference type="Pfam" id="PF00094">
    <property type="entry name" value="VWD"/>
    <property type="match status" value="2"/>
</dbReference>
<dbReference type="InterPro" id="IPR018097">
    <property type="entry name" value="EGF_Ca-bd_CS"/>
</dbReference>
<dbReference type="Gene3D" id="3.10.100.10">
    <property type="entry name" value="Mannose-Binding Protein A, subunit A"/>
    <property type="match status" value="1"/>
</dbReference>
<dbReference type="InterPro" id="IPR000152">
    <property type="entry name" value="EGF-type_Asp/Asn_hydroxyl_site"/>
</dbReference>
<feature type="disulfide bond" evidence="12">
    <location>
        <begin position="1392"/>
        <end position="1435"/>
    </location>
</feature>
<dbReference type="Gene3D" id="2.10.25.10">
    <property type="entry name" value="Laminin"/>
    <property type="match status" value="11"/>
</dbReference>
<feature type="compositionally biased region" description="Low complexity" evidence="13">
    <location>
        <begin position="419"/>
        <end position="444"/>
    </location>
</feature>
<feature type="disulfide bond" evidence="12">
    <location>
        <begin position="1219"/>
        <end position="1262"/>
    </location>
</feature>
<feature type="domain" description="Sushi" evidence="18">
    <location>
        <begin position="1512"/>
        <end position="1572"/>
    </location>
</feature>
<feature type="compositionally biased region" description="Basic and acidic residues" evidence="13">
    <location>
        <begin position="1"/>
        <end position="20"/>
    </location>
</feature>
<accession>A0A8K0F128</accession>
<feature type="disulfide bond" evidence="11">
    <location>
        <begin position="1712"/>
        <end position="1721"/>
    </location>
</feature>
<dbReference type="Pfam" id="PF08742">
    <property type="entry name" value="C8"/>
    <property type="match status" value="2"/>
</dbReference>
<evidence type="ECO:0000256" key="13">
    <source>
        <dbReference type="SAM" id="MobiDB-lite"/>
    </source>
</evidence>
<dbReference type="FunFam" id="2.10.25.10:FF:000055">
    <property type="entry name" value="alpha-tectorin isoform X1"/>
    <property type="match status" value="2"/>
</dbReference>
<dbReference type="OrthoDB" id="406096at2759"/>
<dbReference type="SMART" id="SM00032">
    <property type="entry name" value="CCP"/>
    <property type="match status" value="14"/>
</dbReference>
<dbReference type="CDD" id="cd00033">
    <property type="entry name" value="CCP"/>
    <property type="match status" value="14"/>
</dbReference>
<proteinExistence type="predicted"/>
<feature type="disulfide bond" evidence="12">
    <location>
        <begin position="1360"/>
        <end position="1387"/>
    </location>
</feature>
<feature type="transmembrane region" description="Helical" evidence="14">
    <location>
        <begin position="2765"/>
        <end position="2787"/>
    </location>
</feature>
<feature type="domain" description="SEA" evidence="15">
    <location>
        <begin position="2586"/>
        <end position="2707"/>
    </location>
</feature>
<feature type="disulfide bond" evidence="12">
    <location>
        <begin position="1857"/>
        <end position="1900"/>
    </location>
</feature>
<feature type="domain" description="EGF-like" evidence="16">
    <location>
        <begin position="1762"/>
        <end position="1798"/>
    </location>
</feature>
<dbReference type="InterPro" id="IPR050350">
    <property type="entry name" value="Compl-Cell_Adhes-Reg"/>
</dbReference>
<sequence length="2818" mass="297049">MRFRQGSDQRSDPELDHEGHQASQTGEEGNIKENKRIPQLYRYVFGVEISMSMRKMGPGRSALWLALLLMGCLVHSAEPQRSDEAGSGSAGSGEVSGSAGSGEDSGSAGSEEDTGSAGSGEVSGSAGSGEDSGSAGSGEVSGSAGSGEDSGSAGSGEDSGSAGSGEDSSSKESGEESSSTESGESSSKESGESSSKESGESSSKESEESSSKESGEESSSKESGEESSSKESGESSSKESEESSSKESGEESSSKESGEESSSKESGEESSSKESGEESSSKESGEESSSKESGEESSSKESGESSSKESGEESSSKESGEESSSKESGESSSKESGESSSKESEESSSKESGEESSSKESGESSSKESGESSSKESGESSSKESGESSSKESGESSSKESGESSSKESGESSSKESGESSSQESGESGSQESGGNSGRSSSSGCDPGWSHHGSKCYKVASGTFTYAEAEAKCTELNAQPALSKDRATNDFIVRLRNSADSSQPVWIGLKFENAGGFFFLQTRRARWIDGELLSDGNFDDWADGEPNDEPGRDADCVRIHQTDGDNPGWSDQWRDYPCDRETLGVICETEARPAGECSADKGVCSASGDPHYTTFDGRRHHFQGYCSYTFAKDCGDNSVFTVETKNVPLTVRPVAVVREVYVKAYGFEIGILQRKKVTVDGKAASLPISVADGNIEVHLSGRYVRVRLTDLCVEVFYDGRHRVKVEVPDNYKDRMCGLCGNYNDNPGDDFIKADGTTAPNWTEFGNSHLTDMSTCPGGDIGPAADAAEPECDDSLNAEVSAADKCGLLKDAGGPFAAGHVQVDPSGAFDDCVFDMCARDGDVEGLCENLEAYADASREAGVDAFAWRTADRCPLECPENSAYSLCTSACPATCTTPDAPDSCSRGCVEGCECAEGFVLSGLDCVPQEQCGCTDDEGRYYVVEESWEEDGKDCACREGNSIVCEDTDGCSPSPCDPNAECQDVAAPDTGATCTCNDGYEGDGEADGSGCTAVQCSPPTAPENGALSSEGETSFDYQDEVTFSCNQGYELDGAASVTCQADREWSAPVPTCEPVQCSPPTAPENGALSPEGETSYDYQDEVAFSCNQGYELDGAASVTCQADREWSAPVPTCEHSALDGGTGMDWLVFGAVGWCSGAVQCSPPTAPENGALSPEGATSYDYQDEVTFSCNQGYELDGAASVTCQADQQWSAPVPACEPVQCSPPTAPENGALSPEGPTSFDYQDEVTFSCNQGYELDGAASLTCQADREWSAAVPACKQNGALSPEGETSYDYQDEVTFSCNQGYELDGASSVTCQADREWSAPVPTCEPVQCSPPSAPENGALSPEGATSYDYQDEVTFSCNPGYELDGATSVTCQADGEWSAPVPTCEPVQCSPPTAPENGALSSEGATSYDYQDEVTFTCNQGYGLDGAASVTCQADRQWSAPLPTCKPVQCSPPTAPENGALSPEGATSYDYQDEVTFSCNPGYELDGAASVMCQADREWSAPVPTCEPVQCSPPTAPENGALSPEGAESYDYQDEVTFSCNPGYELDGAASVTCQADQQWSAPVPACEPVQCSPPTAPENGALSPEGATSFDYQDEVTFTCNPGYELDGAASVMCQADREWSASVPTCEPVLADIEESDDDDDTHGGMCDPNPCYNGAACTDGDDAFTCTCLPGFAGEWCGININECDPDPCENGGACTDGVASYTCDCAAGFEGAQCEINIDDCDPNPCQNGGACTDAVDSYTCDCTPGFEGDRCETDIDGCSPDPCVPNAECQDNAAPETGATCTCNDGYEGDGQIEGTGCTDTDGCSPSPCDPNAECQDVAAPDTGATCTCNDGYEGDGEADGSGCTAVQCSPPTAPENGALSSEGATSYDYQDEVEFSCNQGYELDGAASVTCQADQQWSAPVPTCNPVQCGALTAPAHGTLSAADATSYQDVVQVTCEHGYELDGASSVTCQADGTWSEPLPACQAVQCATPSAPENGALSPEGGDSFDYQDEVTFSCNPGYDQEGSSSVTCQADKEWSEPIPTCKPVQCSPPTAPENGALSPEGETSYDYQDEITFSCNQGYELDGAASVTCQADQQWSAPAPTCKRIDRCDPNPCQNEGACNDVADSYTCECEAGFEGDQCEINIDDCTPDLCKNGGVCTDGDNSFLCECAAGFHGPTCELVITKSTCVAYGDPHHETLDGASHDFQGTCRYTLTKDLGPDADFNVEVQEVPLPWLTSASVVREVYMEVHGYRIDIRQQKIVSVDEKIRSLPFSLDGGKIQVELSGLFVHIRTDLGVELFYDGKHYAKVVVPSNYQEQVGGLCGNYNGDPSDDFTTRDGAVVSDVNTFGRTWLTSVATCPGGIIGPVGEPPSCDEDIRATAESAERCGLIKEPNGPFAVCHDAVDPQRFFNSCVFDMCARNGDMVGLCEDFETYADACVDAGVHSFFWRTHSLCPGQCPANSRYSSCTSFCPATCARDTANDCDRDHDCVEGCECNPGFILSGQSCVPVDQCGCTHSDGRYFALGERFGEDDKNCVCAKGNDITCEASGCDEDGSCDDVDICQTVDCGQKRECKETPGGYECACKKPFKEVEGSCRGFFTYSVVTRLLANEFYDELYDSNSEEFKNLVKEVRNAVKDLYGKGELTKNEFLDMDIREFVPGSIIAHYQLYLLDDSALVREAGDDVPYILQETLKKLAKAHNGTHLMIEHEEGHQVSDHDECASPVDNDCSPFATCRNMVGNFKCACLDGYEDRSAEFEDPPGRVCQKAGMAASPTVYMWVVVAVVLGLLAAVLVLLAWRVRLARARTENRKYMGGPKDTAPIMTAPYTA</sequence>
<dbReference type="Pfam" id="PF01826">
    <property type="entry name" value="TIL"/>
    <property type="match status" value="2"/>
</dbReference>
<name>A0A8K0F128_BRALA</name>
<feature type="domain" description="EGF-like" evidence="16">
    <location>
        <begin position="1724"/>
        <end position="1760"/>
    </location>
</feature>
<evidence type="ECO:0000259" key="19">
    <source>
        <dbReference type="PROSITE" id="PS51233"/>
    </source>
</evidence>
<evidence type="ECO:0000256" key="14">
    <source>
        <dbReference type="SAM" id="Phobius"/>
    </source>
</evidence>
<comment type="caution">
    <text evidence="11">Lacks conserved residue(s) required for the propagation of feature annotation.</text>
</comment>
<evidence type="ECO:0000259" key="18">
    <source>
        <dbReference type="PROSITE" id="PS50923"/>
    </source>
</evidence>
<dbReference type="CDD" id="cd00054">
    <property type="entry name" value="EGF_CA"/>
    <property type="match status" value="6"/>
</dbReference>
<dbReference type="SUPFAM" id="SSF57535">
    <property type="entry name" value="Complement control module/SCR domain"/>
    <property type="match status" value="14"/>
</dbReference>
<dbReference type="Pfam" id="PF01390">
    <property type="entry name" value="SEA"/>
    <property type="match status" value="1"/>
</dbReference>
<feature type="disulfide bond" evidence="12">
    <location>
        <begin position="1013"/>
        <end position="1056"/>
    </location>
</feature>
<evidence type="ECO:0000256" key="2">
    <source>
        <dbReference type="ARBA" id="ARBA00022525"/>
    </source>
</evidence>
<feature type="disulfide bond" evidence="11">
    <location>
        <begin position="2160"/>
        <end position="2169"/>
    </location>
</feature>
<dbReference type="FunFam" id="2.10.25.10:FF:000321">
    <property type="entry name" value="Protein delta homolog 1"/>
    <property type="match status" value="1"/>
</dbReference>
<feature type="domain" description="C-type lectin" evidence="17">
    <location>
        <begin position="452"/>
        <end position="581"/>
    </location>
</feature>
<dbReference type="SUPFAM" id="SSF57567">
    <property type="entry name" value="Serine protease inhibitors"/>
    <property type="match status" value="2"/>
</dbReference>
<evidence type="ECO:0000256" key="8">
    <source>
        <dbReference type="ARBA" id="ARBA00022889"/>
    </source>
</evidence>
<feature type="compositionally biased region" description="Basic and acidic residues" evidence="13">
    <location>
        <begin position="186"/>
        <end position="418"/>
    </location>
</feature>
<feature type="domain" description="EGF-like" evidence="16">
    <location>
        <begin position="1648"/>
        <end position="1684"/>
    </location>
</feature>
<keyword evidence="7" id="KW-0106">Calcium</keyword>
<dbReference type="SUPFAM" id="SSF57196">
    <property type="entry name" value="EGF/Laminin"/>
    <property type="match status" value="6"/>
</dbReference>
<dbReference type="InterPro" id="IPR002919">
    <property type="entry name" value="TIL_dom"/>
</dbReference>
<feature type="disulfide bond" evidence="12">
    <location>
        <begin position="1575"/>
        <end position="1618"/>
    </location>
</feature>
<feature type="domain" description="Sushi" evidence="18">
    <location>
        <begin position="1451"/>
        <end position="1511"/>
    </location>
</feature>
<feature type="domain" description="EGF-like" evidence="16">
    <location>
        <begin position="964"/>
        <end position="1000"/>
    </location>
</feature>
<dbReference type="GO" id="GO:0007155">
    <property type="term" value="P:cell adhesion"/>
    <property type="evidence" value="ECO:0007669"/>
    <property type="project" value="UniProtKB-KW"/>
</dbReference>
<evidence type="ECO:0000256" key="4">
    <source>
        <dbReference type="ARBA" id="ARBA00022659"/>
    </source>
</evidence>
<dbReference type="Pfam" id="PF00084">
    <property type="entry name" value="Sushi"/>
    <property type="match status" value="14"/>
</dbReference>
<feature type="domain" description="VWFD" evidence="19">
    <location>
        <begin position="2176"/>
        <end position="2350"/>
    </location>
</feature>
<keyword evidence="21" id="KW-1185">Reference proteome</keyword>
<feature type="disulfide bond" evidence="12">
    <location>
        <begin position="1074"/>
        <end position="1117"/>
    </location>
</feature>
<feature type="domain" description="Sushi" evidence="18">
    <location>
        <begin position="1329"/>
        <end position="1389"/>
    </location>
</feature>
<feature type="disulfide bond" evidence="12">
    <location>
        <begin position="1482"/>
        <end position="1509"/>
    </location>
</feature>
<dbReference type="InterPro" id="IPR001846">
    <property type="entry name" value="VWF_type-D"/>
</dbReference>
<keyword evidence="14" id="KW-0472">Membrane</keyword>
<dbReference type="PROSITE" id="PS00010">
    <property type="entry name" value="ASX_HYDROXYL"/>
    <property type="match status" value="6"/>
</dbReference>
<dbReference type="FunFam" id="2.10.25.10:FF:000038">
    <property type="entry name" value="Fibrillin 2"/>
    <property type="match status" value="1"/>
</dbReference>
<dbReference type="PROSITE" id="PS01187">
    <property type="entry name" value="EGF_CA"/>
    <property type="match status" value="3"/>
</dbReference>
<keyword evidence="4 12" id="KW-0768">Sushi</keyword>
<dbReference type="GO" id="GO:0048666">
    <property type="term" value="P:neuron development"/>
    <property type="evidence" value="ECO:0007669"/>
    <property type="project" value="UniProtKB-ARBA"/>
</dbReference>
<keyword evidence="8" id="KW-0130">Cell adhesion</keyword>
<dbReference type="Gene3D" id="2.10.70.10">
    <property type="entry name" value="Complement Module, domain 1"/>
    <property type="match status" value="14"/>
</dbReference>
<dbReference type="SMART" id="SM00179">
    <property type="entry name" value="EGF_CA"/>
    <property type="match status" value="10"/>
</dbReference>
<feature type="disulfide bond" evidence="12">
    <location>
        <begin position="2038"/>
        <end position="2081"/>
    </location>
</feature>
<feature type="disulfide bond" evidence="12">
    <location>
        <begin position="1331"/>
        <end position="1374"/>
    </location>
</feature>
<evidence type="ECO:0000256" key="1">
    <source>
        <dbReference type="ARBA" id="ARBA00004613"/>
    </source>
</evidence>
<evidence type="ECO:0000259" key="17">
    <source>
        <dbReference type="PROSITE" id="PS50041"/>
    </source>
</evidence>
<evidence type="ECO:0000256" key="5">
    <source>
        <dbReference type="ARBA" id="ARBA00022729"/>
    </source>
</evidence>
<feature type="domain" description="Sushi" evidence="18">
    <location>
        <begin position="1390"/>
        <end position="1450"/>
    </location>
</feature>
<dbReference type="GO" id="GO:0042063">
    <property type="term" value="P:gliogenesis"/>
    <property type="evidence" value="ECO:0007669"/>
    <property type="project" value="UniProtKB-ARBA"/>
</dbReference>
<dbReference type="Pfam" id="PF00008">
    <property type="entry name" value="EGF"/>
    <property type="match status" value="4"/>
</dbReference>
<dbReference type="InterPro" id="IPR000742">
    <property type="entry name" value="EGF"/>
</dbReference>
<feature type="disulfide bond" evidence="12">
    <location>
        <begin position="1453"/>
        <end position="1496"/>
    </location>
</feature>
<dbReference type="FunFam" id="2.10.25.10:FF:000434">
    <property type="entry name" value="Predicted protein"/>
    <property type="match status" value="1"/>
</dbReference>
<dbReference type="SMART" id="SM00216">
    <property type="entry name" value="VWD"/>
    <property type="match status" value="2"/>
</dbReference>
<feature type="disulfide bond" evidence="11">
    <location>
        <begin position="2122"/>
        <end position="2131"/>
    </location>
</feature>
<evidence type="ECO:0000313" key="21">
    <source>
        <dbReference type="Proteomes" id="UP000838412"/>
    </source>
</evidence>
<dbReference type="PANTHER" id="PTHR19325">
    <property type="entry name" value="COMPLEMENT COMPONENT-RELATED SUSHI DOMAIN-CONTAINING"/>
    <property type="match status" value="1"/>
</dbReference>
<keyword evidence="2" id="KW-0964">Secreted</keyword>
<evidence type="ECO:0000313" key="20">
    <source>
        <dbReference type="EMBL" id="CAH1270696.1"/>
    </source>
</evidence>
<organism evidence="20 21">
    <name type="scientific">Branchiostoma lanceolatum</name>
    <name type="common">Common lancelet</name>
    <name type="synonym">Amphioxus lanceolatum</name>
    <dbReference type="NCBI Taxonomy" id="7740"/>
    <lineage>
        <taxon>Eukaryota</taxon>
        <taxon>Metazoa</taxon>
        <taxon>Chordata</taxon>
        <taxon>Cephalochordata</taxon>
        <taxon>Leptocardii</taxon>
        <taxon>Amphioxiformes</taxon>
        <taxon>Branchiostomatidae</taxon>
        <taxon>Branchiostoma</taxon>
    </lineage>
</organism>
<comment type="subcellular location">
    <subcellularLocation>
        <location evidence="1">Secreted</location>
    </subcellularLocation>
</comment>
<dbReference type="InterPro" id="IPR001881">
    <property type="entry name" value="EGF-like_Ca-bd_dom"/>
</dbReference>
<feature type="disulfide bond" evidence="12">
    <location>
        <begin position="2067"/>
        <end position="2094"/>
    </location>
</feature>
<feature type="disulfide bond" evidence="11">
    <location>
        <begin position="1674"/>
        <end position="1683"/>
    </location>
</feature>
<feature type="disulfide bond" evidence="12">
    <location>
        <begin position="1103"/>
        <end position="1130"/>
    </location>
</feature>
<dbReference type="InterPro" id="IPR001304">
    <property type="entry name" value="C-type_lectin-like"/>
</dbReference>
<feature type="domain" description="EGF-like" evidence="16">
    <location>
        <begin position="1686"/>
        <end position="1722"/>
    </location>
</feature>
<feature type="disulfide bond" evidence="12">
    <location>
        <begin position="1158"/>
        <end position="1201"/>
    </location>
</feature>
<evidence type="ECO:0000256" key="11">
    <source>
        <dbReference type="PROSITE-ProRule" id="PRU00076"/>
    </source>
</evidence>
<feature type="disulfide bond" evidence="12">
    <location>
        <begin position="1945"/>
        <end position="1972"/>
    </location>
</feature>
<dbReference type="InterPro" id="IPR000436">
    <property type="entry name" value="Sushi_SCR_CCP_dom"/>
</dbReference>
<evidence type="ECO:0000259" key="15">
    <source>
        <dbReference type="PROSITE" id="PS50024"/>
    </source>
</evidence>
<dbReference type="EMBL" id="OV696692">
    <property type="protein sequence ID" value="CAH1270696.1"/>
    <property type="molecule type" value="Genomic_DNA"/>
</dbReference>
<feature type="domain" description="EGF-like" evidence="16">
    <location>
        <begin position="2096"/>
        <end position="2132"/>
    </location>
</feature>
<feature type="disulfide bond" evidence="12">
    <location>
        <begin position="1299"/>
        <end position="1326"/>
    </location>
</feature>
<dbReference type="PROSITE" id="PS50024">
    <property type="entry name" value="SEA"/>
    <property type="match status" value="1"/>
</dbReference>
<feature type="domain" description="EGF-like" evidence="16">
    <location>
        <begin position="2134"/>
        <end position="2170"/>
    </location>
</feature>
<keyword evidence="14" id="KW-0812">Transmembrane</keyword>
<feature type="domain" description="VWFD" evidence="19">
    <location>
        <begin position="602"/>
        <end position="776"/>
    </location>
</feature>
<dbReference type="CDD" id="cd19941">
    <property type="entry name" value="TIL"/>
    <property type="match status" value="2"/>
</dbReference>
<feature type="domain" description="Sushi" evidence="18">
    <location>
        <begin position="1975"/>
        <end position="2035"/>
    </location>
</feature>
<feature type="domain" description="Sushi" evidence="18">
    <location>
        <begin position="1573"/>
        <end position="1633"/>
    </location>
</feature>
<feature type="domain" description="EGF-like" evidence="16">
    <location>
        <begin position="2706"/>
        <end position="2745"/>
    </location>
</feature>
<feature type="region of interest" description="Disordered" evidence="13">
    <location>
        <begin position="80"/>
        <end position="450"/>
    </location>
</feature>
<dbReference type="PROSITE" id="PS01186">
    <property type="entry name" value="EGF_2"/>
    <property type="match status" value="5"/>
</dbReference>
<feature type="domain" description="Sushi" evidence="18">
    <location>
        <begin position="1217"/>
        <end position="1277"/>
    </location>
</feature>
<evidence type="ECO:0000259" key="16">
    <source>
        <dbReference type="PROSITE" id="PS50026"/>
    </source>
</evidence>
<feature type="domain" description="Sushi" evidence="18">
    <location>
        <begin position="2036"/>
        <end position="2096"/>
    </location>
</feature>
<dbReference type="CDD" id="cd00037">
    <property type="entry name" value="CLECT"/>
    <property type="match status" value="1"/>
</dbReference>
<keyword evidence="3 11" id="KW-0245">EGF-like domain</keyword>
<feature type="disulfide bond" evidence="12">
    <location>
        <begin position="1248"/>
        <end position="1275"/>
    </location>
</feature>
<feature type="compositionally biased region" description="Low complexity" evidence="13">
    <location>
        <begin position="176"/>
        <end position="185"/>
    </location>
</feature>
<dbReference type="SMART" id="SM00181">
    <property type="entry name" value="EGF"/>
    <property type="match status" value="11"/>
</dbReference>
<feature type="domain" description="Sushi" evidence="18">
    <location>
        <begin position="1011"/>
        <end position="1071"/>
    </location>
</feature>
<feature type="domain" description="Sushi" evidence="18">
    <location>
        <begin position="1855"/>
        <end position="1915"/>
    </location>
</feature>
<feature type="disulfide bond" evidence="12">
    <location>
        <begin position="1604"/>
        <end position="1631"/>
    </location>
</feature>
<gene>
    <name evidence="20" type="primary">CSMD1</name>
    <name evidence="20" type="ORF">BLAG_LOCUS22902</name>
</gene>
<dbReference type="PROSITE" id="PS51233">
    <property type="entry name" value="VWFD"/>
    <property type="match status" value="2"/>
</dbReference>